<dbReference type="InterPro" id="IPR007197">
    <property type="entry name" value="rSAM"/>
</dbReference>
<sequence length="184" mass="20591">MMPFRGAIPVAKEQLAQTWQEMINQTVSPRKRLVYLHIPFCATHCTFCGFYQNRFNEDACAHYTDALIREIEMEADSVLHQSAPIHAVYFGGGTPSALSAHDLARIITTLREKLPLAPDCEITIEGRVLNFDAERIDACLDAGANRFSIGIQSFNSKIRKKMARTSDGPTAIAFMESLVKRDRA</sequence>
<dbReference type="Proteomes" id="UP000640866">
    <property type="component" value="Unassembled WGS sequence"/>
</dbReference>
<protein>
    <submittedName>
        <fullName evidence="7">Radical SAM protein</fullName>
    </submittedName>
</protein>
<keyword evidence="4" id="KW-0408">Iron</keyword>
<dbReference type="GO" id="GO:0006779">
    <property type="term" value="P:porphyrin-containing compound biosynthetic process"/>
    <property type="evidence" value="ECO:0007669"/>
    <property type="project" value="TreeGrafter"/>
</dbReference>
<dbReference type="GO" id="GO:0046872">
    <property type="term" value="F:metal ion binding"/>
    <property type="evidence" value="ECO:0007669"/>
    <property type="project" value="UniProtKB-KW"/>
</dbReference>
<evidence type="ECO:0000256" key="3">
    <source>
        <dbReference type="ARBA" id="ARBA00022723"/>
    </source>
</evidence>
<evidence type="ECO:0000313" key="7">
    <source>
        <dbReference type="EMBL" id="MBE0981093.1"/>
    </source>
</evidence>
<dbReference type="AlphaFoldDB" id="A0AAP1WEH0"/>
<evidence type="ECO:0000256" key="1">
    <source>
        <dbReference type="ARBA" id="ARBA00001966"/>
    </source>
</evidence>
<dbReference type="GO" id="GO:0005737">
    <property type="term" value="C:cytoplasm"/>
    <property type="evidence" value="ECO:0007669"/>
    <property type="project" value="TreeGrafter"/>
</dbReference>
<name>A0AAP1WEH0_ECOLX</name>
<evidence type="ECO:0000313" key="8">
    <source>
        <dbReference type="Proteomes" id="UP000640866"/>
    </source>
</evidence>
<dbReference type="InterPro" id="IPR034505">
    <property type="entry name" value="Coproporphyrinogen-III_oxidase"/>
</dbReference>
<keyword evidence="2" id="KW-0949">S-adenosyl-L-methionine</keyword>
<dbReference type="Pfam" id="PF04055">
    <property type="entry name" value="Radical_SAM"/>
    <property type="match status" value="1"/>
</dbReference>
<dbReference type="InterPro" id="IPR013785">
    <property type="entry name" value="Aldolase_TIM"/>
</dbReference>
<keyword evidence="5" id="KW-0411">Iron-sulfur</keyword>
<dbReference type="SFLD" id="SFLDG01065">
    <property type="entry name" value="anaerobic_coproporphyrinogen-I"/>
    <property type="match status" value="1"/>
</dbReference>
<dbReference type="InterPro" id="IPR058240">
    <property type="entry name" value="rSAM_sf"/>
</dbReference>
<dbReference type="InterPro" id="IPR006638">
    <property type="entry name" value="Elp3/MiaA/NifB-like_rSAM"/>
</dbReference>
<dbReference type="EMBL" id="JACZOI010000522">
    <property type="protein sequence ID" value="MBE0981093.1"/>
    <property type="molecule type" value="Genomic_DNA"/>
</dbReference>
<comment type="cofactor">
    <cofactor evidence="1">
        <name>[4Fe-4S] cluster</name>
        <dbReference type="ChEBI" id="CHEBI:49883"/>
    </cofactor>
</comment>
<dbReference type="CDD" id="cd01335">
    <property type="entry name" value="Radical_SAM"/>
    <property type="match status" value="1"/>
</dbReference>
<feature type="domain" description="Radical SAM core" evidence="6">
    <location>
        <begin position="26"/>
        <end position="184"/>
    </location>
</feature>
<dbReference type="Gene3D" id="3.20.20.70">
    <property type="entry name" value="Aldolase class I"/>
    <property type="match status" value="1"/>
</dbReference>
<keyword evidence="3" id="KW-0479">Metal-binding</keyword>
<evidence type="ECO:0000256" key="2">
    <source>
        <dbReference type="ARBA" id="ARBA00022691"/>
    </source>
</evidence>
<dbReference type="PANTHER" id="PTHR13932:SF9">
    <property type="entry name" value="COPROPORPHYRINOGEN III OXIDASE"/>
    <property type="match status" value="1"/>
</dbReference>
<proteinExistence type="predicted"/>
<dbReference type="SFLD" id="SFLDS00029">
    <property type="entry name" value="Radical_SAM"/>
    <property type="match status" value="1"/>
</dbReference>
<gene>
    <name evidence="7" type="ORF">IH772_28605</name>
</gene>
<accession>A0AAP1WEH0</accession>
<dbReference type="SMART" id="SM00729">
    <property type="entry name" value="Elp3"/>
    <property type="match status" value="1"/>
</dbReference>
<organism evidence="7 8">
    <name type="scientific">Escherichia coli</name>
    <dbReference type="NCBI Taxonomy" id="562"/>
    <lineage>
        <taxon>Bacteria</taxon>
        <taxon>Pseudomonadati</taxon>
        <taxon>Pseudomonadota</taxon>
        <taxon>Gammaproteobacteria</taxon>
        <taxon>Enterobacterales</taxon>
        <taxon>Enterobacteriaceae</taxon>
        <taxon>Escherichia</taxon>
    </lineage>
</organism>
<dbReference type="PANTHER" id="PTHR13932">
    <property type="entry name" value="COPROPORPHYRINIGEN III OXIDASE"/>
    <property type="match status" value="1"/>
</dbReference>
<evidence type="ECO:0000256" key="4">
    <source>
        <dbReference type="ARBA" id="ARBA00023004"/>
    </source>
</evidence>
<dbReference type="GO" id="GO:0051539">
    <property type="term" value="F:4 iron, 4 sulfur cluster binding"/>
    <property type="evidence" value="ECO:0007669"/>
    <property type="project" value="TreeGrafter"/>
</dbReference>
<reference evidence="7" key="1">
    <citation type="submission" date="2020-09" db="EMBL/GenBank/DDBJ databases">
        <title>Emerging polyconal dissemination of OXA-244-producing E. coli in France.</title>
        <authorList>
            <person name="Emeraud C."/>
            <person name="Girlich D."/>
            <person name="Bonnin R.A."/>
            <person name="Jousset A.B."/>
            <person name="Naas T."/>
            <person name="Dortet L."/>
        </authorList>
    </citation>
    <scope>NUCLEOTIDE SEQUENCE</scope>
    <source>
        <strain evidence="7">225E3</strain>
    </source>
</reference>
<dbReference type="SUPFAM" id="SSF102114">
    <property type="entry name" value="Radical SAM enzymes"/>
    <property type="match status" value="1"/>
</dbReference>
<dbReference type="GO" id="GO:0003824">
    <property type="term" value="F:catalytic activity"/>
    <property type="evidence" value="ECO:0007669"/>
    <property type="project" value="InterPro"/>
</dbReference>
<evidence type="ECO:0000256" key="5">
    <source>
        <dbReference type="ARBA" id="ARBA00023014"/>
    </source>
</evidence>
<dbReference type="PROSITE" id="PS51918">
    <property type="entry name" value="RADICAL_SAM"/>
    <property type="match status" value="1"/>
</dbReference>
<comment type="caution">
    <text evidence="7">The sequence shown here is derived from an EMBL/GenBank/DDBJ whole genome shotgun (WGS) entry which is preliminary data.</text>
</comment>
<feature type="non-terminal residue" evidence="7">
    <location>
        <position position="184"/>
    </location>
</feature>
<evidence type="ECO:0000259" key="6">
    <source>
        <dbReference type="PROSITE" id="PS51918"/>
    </source>
</evidence>